<evidence type="ECO:0000259" key="1">
    <source>
        <dbReference type="Pfam" id="PF17906"/>
    </source>
</evidence>
<dbReference type="Pfam" id="PF17906">
    <property type="entry name" value="HTH_48"/>
    <property type="match status" value="1"/>
</dbReference>
<organism evidence="2 3">
    <name type="scientific">Rhynocoris fuscipes</name>
    <dbReference type="NCBI Taxonomy" id="488301"/>
    <lineage>
        <taxon>Eukaryota</taxon>
        <taxon>Metazoa</taxon>
        <taxon>Ecdysozoa</taxon>
        <taxon>Arthropoda</taxon>
        <taxon>Hexapoda</taxon>
        <taxon>Insecta</taxon>
        <taxon>Pterygota</taxon>
        <taxon>Neoptera</taxon>
        <taxon>Paraneoptera</taxon>
        <taxon>Hemiptera</taxon>
        <taxon>Heteroptera</taxon>
        <taxon>Panheteroptera</taxon>
        <taxon>Cimicomorpha</taxon>
        <taxon>Reduviidae</taxon>
        <taxon>Harpactorinae</taxon>
        <taxon>Harpactorini</taxon>
        <taxon>Rhynocoris</taxon>
    </lineage>
</organism>
<dbReference type="EMBL" id="JAPXFL010000005">
    <property type="protein sequence ID" value="KAK9506604.1"/>
    <property type="molecule type" value="Genomic_DNA"/>
</dbReference>
<reference evidence="2 3" key="1">
    <citation type="submission" date="2022-12" db="EMBL/GenBank/DDBJ databases">
        <title>Chromosome-level genome assembly of true bugs.</title>
        <authorList>
            <person name="Ma L."/>
            <person name="Li H."/>
        </authorList>
    </citation>
    <scope>NUCLEOTIDE SEQUENCE [LARGE SCALE GENOMIC DNA]</scope>
    <source>
        <strain evidence="2">Lab_2022b</strain>
    </source>
</reference>
<dbReference type="PANTHER" id="PTHR46060">
    <property type="entry name" value="MARINER MOS1 TRANSPOSASE-LIKE PROTEIN"/>
    <property type="match status" value="1"/>
</dbReference>
<evidence type="ECO:0000313" key="2">
    <source>
        <dbReference type="EMBL" id="KAK9506604.1"/>
    </source>
</evidence>
<dbReference type="InterPro" id="IPR052709">
    <property type="entry name" value="Transposase-MT_Hybrid"/>
</dbReference>
<feature type="domain" description="Mos1 transposase HTH" evidence="1">
    <location>
        <begin position="14"/>
        <end position="53"/>
    </location>
</feature>
<sequence length="96" mass="11226">MIDVTIEQLIFVEFYMKLGITATETYNLLKQVYGNECLSRTLVFVWFKRFQNGRDNVEDDSRPYCTSTSKPNKNIKKLGNLVRSDRRLRAIAESIN</sequence>
<protein>
    <recommendedName>
        <fullName evidence="1">Mos1 transposase HTH domain-containing protein</fullName>
    </recommendedName>
</protein>
<dbReference type="Proteomes" id="UP001461498">
    <property type="component" value="Unassembled WGS sequence"/>
</dbReference>
<dbReference type="InterPro" id="IPR041426">
    <property type="entry name" value="Mos1_HTH"/>
</dbReference>
<proteinExistence type="predicted"/>
<name>A0AAW1DDI0_9HEMI</name>
<gene>
    <name evidence="2" type="ORF">O3M35_008503</name>
</gene>
<evidence type="ECO:0000313" key="3">
    <source>
        <dbReference type="Proteomes" id="UP001461498"/>
    </source>
</evidence>
<dbReference type="PANTHER" id="PTHR46060:SF3">
    <property type="entry name" value="PROTEIN GVQW3"/>
    <property type="match status" value="1"/>
</dbReference>
<dbReference type="AlphaFoldDB" id="A0AAW1DDI0"/>
<comment type="caution">
    <text evidence="2">The sequence shown here is derived from an EMBL/GenBank/DDBJ whole genome shotgun (WGS) entry which is preliminary data.</text>
</comment>
<dbReference type="Gene3D" id="1.10.10.1450">
    <property type="match status" value="1"/>
</dbReference>
<keyword evidence="3" id="KW-1185">Reference proteome</keyword>
<accession>A0AAW1DDI0</accession>